<evidence type="ECO:0000313" key="3">
    <source>
        <dbReference type="EMBL" id="QES89169.1"/>
    </source>
</evidence>
<dbReference type="PANTHER" id="PTHR11820">
    <property type="entry name" value="ACYLPYRUVASE"/>
    <property type="match status" value="1"/>
</dbReference>
<protein>
    <submittedName>
        <fullName evidence="3">Fumarylacetoacetate hydrolase family protein</fullName>
    </submittedName>
</protein>
<evidence type="ECO:0000256" key="1">
    <source>
        <dbReference type="ARBA" id="ARBA00022723"/>
    </source>
</evidence>
<dbReference type="InterPro" id="IPR011234">
    <property type="entry name" value="Fumarylacetoacetase-like_C"/>
</dbReference>
<dbReference type="Pfam" id="PF01557">
    <property type="entry name" value="FAA_hydrolase"/>
    <property type="match status" value="1"/>
</dbReference>
<sequence>MKIICVGRNYVAHALELKNEVPDEPVLFMKPESAYLYYKDKFHYPKFTQDLHYECELVLKVSKTGTNLTAENAFDYVDEISLGIDFTARDIQTKLKAKSLPWEKAKAFDHSAIIGDFIPFTSAMKSQHLLYTLEKNEAIMQNGDTDLMIFPMRELIAAITQYFTIEPGDLIFTGTPAGVGASKIGDHFIGRIGTEKLFEFTIEA</sequence>
<dbReference type="EMBL" id="CP044016">
    <property type="protein sequence ID" value="QES89169.1"/>
    <property type="molecule type" value="Genomic_DNA"/>
</dbReference>
<dbReference type="RefSeq" id="WP_131330115.1">
    <property type="nucleotide sequence ID" value="NZ_CP044016.1"/>
</dbReference>
<dbReference type="KEGG" id="arac:E0W69_011015"/>
<dbReference type="OrthoDB" id="9805307at2"/>
<name>A0A5P2G4U7_9BACT</name>
<evidence type="ECO:0000259" key="2">
    <source>
        <dbReference type="Pfam" id="PF01557"/>
    </source>
</evidence>
<reference evidence="3 4" key="1">
    <citation type="submission" date="2019-09" db="EMBL/GenBank/DDBJ databases">
        <title>Complete genome sequence of Arachidicoccus sp. B3-10 isolated from apple orchard soil.</title>
        <authorList>
            <person name="Kim H.S."/>
            <person name="Han K.-I."/>
            <person name="Suh M.K."/>
            <person name="Lee K.C."/>
            <person name="Eom M.K."/>
            <person name="Kim J.-S."/>
            <person name="Kang S.W."/>
            <person name="Sin Y."/>
            <person name="Lee J.-S."/>
        </authorList>
    </citation>
    <scope>NUCLEOTIDE SEQUENCE [LARGE SCALE GENOMIC DNA]</scope>
    <source>
        <strain evidence="3 4">B3-10</strain>
    </source>
</reference>
<dbReference type="GO" id="GO:0018773">
    <property type="term" value="F:acetylpyruvate hydrolase activity"/>
    <property type="evidence" value="ECO:0007669"/>
    <property type="project" value="TreeGrafter"/>
</dbReference>
<keyword evidence="1" id="KW-0479">Metal-binding</keyword>
<dbReference type="Proteomes" id="UP000292424">
    <property type="component" value="Chromosome"/>
</dbReference>
<dbReference type="SUPFAM" id="SSF56529">
    <property type="entry name" value="FAH"/>
    <property type="match status" value="1"/>
</dbReference>
<gene>
    <name evidence="3" type="ORF">E0W69_011015</name>
</gene>
<dbReference type="Gene3D" id="3.90.850.10">
    <property type="entry name" value="Fumarylacetoacetase-like, C-terminal domain"/>
    <property type="match status" value="1"/>
</dbReference>
<dbReference type="PANTHER" id="PTHR11820:SF7">
    <property type="entry name" value="ACYLPYRUVASE FAHD1, MITOCHONDRIAL"/>
    <property type="match status" value="1"/>
</dbReference>
<proteinExistence type="predicted"/>
<accession>A0A5P2G4U7</accession>
<keyword evidence="4" id="KW-1185">Reference proteome</keyword>
<dbReference type="GO" id="GO:0046872">
    <property type="term" value="F:metal ion binding"/>
    <property type="evidence" value="ECO:0007669"/>
    <property type="project" value="UniProtKB-KW"/>
</dbReference>
<keyword evidence="3" id="KW-0378">Hydrolase</keyword>
<dbReference type="InterPro" id="IPR036663">
    <property type="entry name" value="Fumarylacetoacetase_C_sf"/>
</dbReference>
<evidence type="ECO:0000313" key="4">
    <source>
        <dbReference type="Proteomes" id="UP000292424"/>
    </source>
</evidence>
<organism evidence="3 4">
    <name type="scientific">Rhizosphaericola mali</name>
    <dbReference type="NCBI Taxonomy" id="2545455"/>
    <lineage>
        <taxon>Bacteria</taxon>
        <taxon>Pseudomonadati</taxon>
        <taxon>Bacteroidota</taxon>
        <taxon>Chitinophagia</taxon>
        <taxon>Chitinophagales</taxon>
        <taxon>Chitinophagaceae</taxon>
        <taxon>Rhizosphaericola</taxon>
    </lineage>
</organism>
<dbReference type="AlphaFoldDB" id="A0A5P2G4U7"/>
<feature type="domain" description="Fumarylacetoacetase-like C-terminal" evidence="2">
    <location>
        <begin position="2"/>
        <end position="182"/>
    </location>
</feature>